<evidence type="ECO:0000313" key="3">
    <source>
        <dbReference type="Proteomes" id="UP001355207"/>
    </source>
</evidence>
<proteinExistence type="predicted"/>
<dbReference type="Gene3D" id="2.60.120.260">
    <property type="entry name" value="Galactose-binding domain-like"/>
    <property type="match status" value="2"/>
</dbReference>
<organism evidence="2 3">
    <name type="scientific">Kwoniella dendrophila CBS 6074</name>
    <dbReference type="NCBI Taxonomy" id="1295534"/>
    <lineage>
        <taxon>Eukaryota</taxon>
        <taxon>Fungi</taxon>
        <taxon>Dikarya</taxon>
        <taxon>Basidiomycota</taxon>
        <taxon>Agaricomycotina</taxon>
        <taxon>Tremellomycetes</taxon>
        <taxon>Tremellales</taxon>
        <taxon>Cryptococcaceae</taxon>
        <taxon>Kwoniella</taxon>
    </lineage>
</organism>
<feature type="region of interest" description="Disordered" evidence="1">
    <location>
        <begin position="310"/>
        <end position="340"/>
    </location>
</feature>
<reference evidence="2 3" key="1">
    <citation type="submission" date="2024-01" db="EMBL/GenBank/DDBJ databases">
        <title>Comparative genomics of Cryptococcus and Kwoniella reveals pathogenesis evolution and contrasting modes of karyotype evolution via chromosome fusion or intercentromeric recombination.</title>
        <authorList>
            <person name="Coelho M.A."/>
            <person name="David-Palma M."/>
            <person name="Shea T."/>
            <person name="Bowers K."/>
            <person name="McGinley-Smith S."/>
            <person name="Mohammad A.W."/>
            <person name="Gnirke A."/>
            <person name="Yurkov A.M."/>
            <person name="Nowrousian M."/>
            <person name="Sun S."/>
            <person name="Cuomo C.A."/>
            <person name="Heitman J."/>
        </authorList>
    </citation>
    <scope>NUCLEOTIDE SEQUENCE [LARGE SCALE GENOMIC DNA]</scope>
    <source>
        <strain evidence="2 3">CBS 6074</strain>
    </source>
</reference>
<dbReference type="GeneID" id="91091392"/>
<name>A0AAX4JLY6_9TREE</name>
<evidence type="ECO:0000256" key="1">
    <source>
        <dbReference type="SAM" id="MobiDB-lite"/>
    </source>
</evidence>
<accession>A0AAX4JLY6</accession>
<evidence type="ECO:0000313" key="2">
    <source>
        <dbReference type="EMBL" id="WWC85853.1"/>
    </source>
</evidence>
<dbReference type="AlphaFoldDB" id="A0AAX4JLY6"/>
<dbReference type="RefSeq" id="XP_066072616.1">
    <property type="nucleotide sequence ID" value="XM_066216519.1"/>
</dbReference>
<sequence>MSSSQQFINVTFDDFDPIITYSDLSQWSTPNPQDNPTWYNASESVTNLPWHEATLHWTEVKGAEFSLNFTTSQIWLYGALNSTNPSYTITLDGQTTNETPSSVQAGQRALLYSSTNLTESSHQLKLTNQGEGLGIDLVVLGYNLGSDLKNTTLDDSITDQITYNGQWTRQTGDIFYNNTNIYTQGPGNSMEFSFEGSGLYIYGDSVQDHGDFSIYFNDSTTPYGTYNARTPCGGTQDYGKKCEKLGSLKSFIGNLPQGEHKVKLTNDGPQGDNATFFDFDYITYTTPSTYPSFSINATCANGMCGATSSSNSSTSTGNSTTGSSTSPSSSPSSSKGATSGALPNMELGSMALFGILGLWAIKKLGLSNL</sequence>
<protein>
    <submittedName>
        <fullName evidence="2">Uncharacterized protein</fullName>
    </submittedName>
</protein>
<dbReference type="Proteomes" id="UP001355207">
    <property type="component" value="Chromosome 1"/>
</dbReference>
<dbReference type="EMBL" id="CP144098">
    <property type="protein sequence ID" value="WWC85853.1"/>
    <property type="molecule type" value="Genomic_DNA"/>
</dbReference>
<keyword evidence="3" id="KW-1185">Reference proteome</keyword>
<gene>
    <name evidence="2" type="ORF">L201_000720</name>
</gene>